<sequence length="213" mass="23808">MAHDKVKKGGAAPRQRKFLCAYGESSTFNISEACKAAGIGRRTFYNWLTDDSKFKTDFEELTESRLDAIESALHSRAVIEKDTTALIFLAKTLLKDRGYIEGRGAIGENAPIVREVIDEVIAGSCTVEMAALRIAREGKPLPKVLEIMLTKPDLGNHEEESPPISDEELEEKYQAALRQVAEQRDKFVPQRREEVVALKEVLRDQDSFKPGGE</sequence>
<dbReference type="KEGG" id="gbm:Gbem_3249"/>
<dbReference type="HOGENOM" id="CLU_1292849_0_0_7"/>
<dbReference type="Gene3D" id="1.10.10.60">
    <property type="entry name" value="Homeodomain-like"/>
    <property type="match status" value="1"/>
</dbReference>
<reference evidence="1 2" key="1">
    <citation type="submission" date="2008-07" db="EMBL/GenBank/DDBJ databases">
        <title>Complete sequence of Geobacter bemidjiensis BEM.</title>
        <authorList>
            <consortium name="US DOE Joint Genome Institute"/>
            <person name="Lucas S."/>
            <person name="Copeland A."/>
            <person name="Lapidus A."/>
            <person name="Glavina del Rio T."/>
            <person name="Dalin E."/>
            <person name="Tice H."/>
            <person name="Bruce D."/>
            <person name="Goodwin L."/>
            <person name="Pitluck S."/>
            <person name="Kiss H."/>
            <person name="Brettin T."/>
            <person name="Detter J.C."/>
            <person name="Han C."/>
            <person name="Kuske C.R."/>
            <person name="Schmutz J."/>
            <person name="Larimer F."/>
            <person name="Land M."/>
            <person name="Hauser L."/>
            <person name="Kyrpides N."/>
            <person name="Lykidis A."/>
            <person name="Lovley D."/>
            <person name="Richardson P."/>
        </authorList>
    </citation>
    <scope>NUCLEOTIDE SEQUENCE [LARGE SCALE GENOMIC DNA]</scope>
    <source>
        <strain evidence="2">ATCC BAA-1014 / DSM 16622 / JCM 12645 / Bem</strain>
    </source>
</reference>
<dbReference type="AlphaFoldDB" id="B5E9S2"/>
<reference evidence="1 2" key="2">
    <citation type="journal article" date="2010" name="BMC Genomics">
        <title>The genome of Geobacter bemidjiensis, exemplar for the subsurface clade of Geobacter species that predominate in Fe(III)-reducing subsurface environments.</title>
        <authorList>
            <person name="Aklujkar M."/>
            <person name="Young N.D."/>
            <person name="Holmes D."/>
            <person name="Chavan M."/>
            <person name="Risso C."/>
            <person name="Kiss H.E."/>
            <person name="Han C.S."/>
            <person name="Land M.L."/>
            <person name="Lovley D.R."/>
        </authorList>
    </citation>
    <scope>NUCLEOTIDE SEQUENCE [LARGE SCALE GENOMIC DNA]</scope>
    <source>
        <strain evidence="2">ATCC BAA-1014 / DSM 16622 / JCM 12645 / Bem</strain>
    </source>
</reference>
<dbReference type="STRING" id="404380.Gbem_3249"/>
<proteinExistence type="predicted"/>
<accession>B5E9S2</accession>
<dbReference type="EMBL" id="CP001124">
    <property type="protein sequence ID" value="ACH40246.1"/>
    <property type="molecule type" value="Genomic_DNA"/>
</dbReference>
<dbReference type="RefSeq" id="WP_012531677.1">
    <property type="nucleotide sequence ID" value="NC_011146.1"/>
</dbReference>
<keyword evidence="2" id="KW-1185">Reference proteome</keyword>
<dbReference type="OrthoDB" id="8688418at2"/>
<evidence type="ECO:0000313" key="2">
    <source>
        <dbReference type="Proteomes" id="UP000008825"/>
    </source>
</evidence>
<organism evidence="1 2">
    <name type="scientific">Citrifermentans bemidjiense (strain ATCC BAA-1014 / DSM 16622 / JCM 12645 / Bem)</name>
    <name type="common">Geobacter bemidjiensis</name>
    <dbReference type="NCBI Taxonomy" id="404380"/>
    <lineage>
        <taxon>Bacteria</taxon>
        <taxon>Pseudomonadati</taxon>
        <taxon>Thermodesulfobacteriota</taxon>
        <taxon>Desulfuromonadia</taxon>
        <taxon>Geobacterales</taxon>
        <taxon>Geobacteraceae</taxon>
        <taxon>Citrifermentans</taxon>
    </lineage>
</organism>
<name>B5E9S2_CITBB</name>
<protein>
    <submittedName>
        <fullName evidence="1">Uncharacterized protein</fullName>
    </submittedName>
</protein>
<gene>
    <name evidence="1" type="ordered locus">Gbem_3249</name>
</gene>
<evidence type="ECO:0000313" key="1">
    <source>
        <dbReference type="EMBL" id="ACH40246.1"/>
    </source>
</evidence>
<dbReference type="Proteomes" id="UP000008825">
    <property type="component" value="Chromosome"/>
</dbReference>